<protein>
    <submittedName>
        <fullName evidence="3">Uncharacterized protein</fullName>
    </submittedName>
</protein>
<reference evidence="3" key="1">
    <citation type="submission" date="2016-11" db="UniProtKB">
        <authorList>
            <consortium name="WormBaseParasite"/>
        </authorList>
    </citation>
    <scope>IDENTIFICATION</scope>
</reference>
<evidence type="ECO:0000313" key="2">
    <source>
        <dbReference type="Proteomes" id="UP000095287"/>
    </source>
</evidence>
<evidence type="ECO:0000256" key="1">
    <source>
        <dbReference type="SAM" id="MobiDB-lite"/>
    </source>
</evidence>
<sequence>MADHQINATFCLLESLLSTHAWRRIILFIEHALTPPSVLRSEYCVLIRISSRASYLLCRTRLSVFLSSPESYPSVLLLSTNVTSVNASYMNPSYSDVGTPAVASAESWHQNARTTLQDTTTAPTPDAAYQAKLQSQALATTTPSSRPQQGRNMARTAVDHEELCAAEQKLNTGHIRTAVQLLILKEMAKEWQSTRSSLDRDSFVQDSFITQGTMDTNMSMLTNALKEMSKSLKRIKLTPTNHDWFAVSKEKCRRFPQ</sequence>
<keyword evidence="2" id="KW-1185">Reference proteome</keyword>
<dbReference type="Proteomes" id="UP000095287">
    <property type="component" value="Unplaced"/>
</dbReference>
<accession>A0A1I7ZZH2</accession>
<evidence type="ECO:0000313" key="3">
    <source>
        <dbReference type="WBParaSite" id="L893_g31320.t1"/>
    </source>
</evidence>
<feature type="compositionally biased region" description="Polar residues" evidence="1">
    <location>
        <begin position="135"/>
        <end position="151"/>
    </location>
</feature>
<proteinExistence type="predicted"/>
<dbReference type="AlphaFoldDB" id="A0A1I7ZZH2"/>
<organism evidence="2 3">
    <name type="scientific">Steinernema glaseri</name>
    <dbReference type="NCBI Taxonomy" id="37863"/>
    <lineage>
        <taxon>Eukaryota</taxon>
        <taxon>Metazoa</taxon>
        <taxon>Ecdysozoa</taxon>
        <taxon>Nematoda</taxon>
        <taxon>Chromadorea</taxon>
        <taxon>Rhabditida</taxon>
        <taxon>Tylenchina</taxon>
        <taxon>Panagrolaimomorpha</taxon>
        <taxon>Strongyloidoidea</taxon>
        <taxon>Steinernematidae</taxon>
        <taxon>Steinernema</taxon>
    </lineage>
</organism>
<name>A0A1I7ZZH2_9BILA</name>
<feature type="region of interest" description="Disordered" evidence="1">
    <location>
        <begin position="135"/>
        <end position="154"/>
    </location>
</feature>
<dbReference type="WBParaSite" id="L893_g31320.t1">
    <property type="protein sequence ID" value="L893_g31320.t1"/>
    <property type="gene ID" value="L893_g31320"/>
</dbReference>